<dbReference type="HOGENOM" id="CLU_1570555_0_0_1"/>
<dbReference type="AlphaFoldDB" id="R7Z579"/>
<dbReference type="Gene3D" id="3.40.225.10">
    <property type="entry name" value="Class II aldolase/adducin N-terminal domain"/>
    <property type="match status" value="1"/>
</dbReference>
<dbReference type="OMA" id="RNECELD"/>
<accession>R7Z579</accession>
<name>R7Z579_CONA1</name>
<dbReference type="EMBL" id="JH767607">
    <property type="protein sequence ID" value="EON69154.1"/>
    <property type="molecule type" value="Genomic_DNA"/>
</dbReference>
<gene>
    <name evidence="1" type="ORF">W97_08340</name>
</gene>
<evidence type="ECO:0000313" key="1">
    <source>
        <dbReference type="EMBL" id="EON69154.1"/>
    </source>
</evidence>
<proteinExistence type="predicted"/>
<organism evidence="1 2">
    <name type="scientific">Coniosporium apollinis (strain CBS 100218)</name>
    <name type="common">Rock-inhabiting black yeast</name>
    <dbReference type="NCBI Taxonomy" id="1168221"/>
    <lineage>
        <taxon>Eukaryota</taxon>
        <taxon>Fungi</taxon>
        <taxon>Dikarya</taxon>
        <taxon>Ascomycota</taxon>
        <taxon>Pezizomycotina</taxon>
        <taxon>Dothideomycetes</taxon>
        <taxon>Dothideomycetes incertae sedis</taxon>
        <taxon>Coniosporium</taxon>
    </lineage>
</organism>
<dbReference type="STRING" id="1168221.R7Z579"/>
<dbReference type="Proteomes" id="UP000016924">
    <property type="component" value="Unassembled WGS sequence"/>
</dbReference>
<protein>
    <submittedName>
        <fullName evidence="1">Uncharacterized protein</fullName>
    </submittedName>
</protein>
<evidence type="ECO:0000313" key="2">
    <source>
        <dbReference type="Proteomes" id="UP000016924"/>
    </source>
</evidence>
<keyword evidence="2" id="KW-1185">Reference proteome</keyword>
<dbReference type="GeneID" id="19905651"/>
<dbReference type="OrthoDB" id="2932980at2759"/>
<dbReference type="RefSeq" id="XP_007784471.1">
    <property type="nucleotide sequence ID" value="XM_007786281.1"/>
</dbReference>
<dbReference type="InterPro" id="IPR036409">
    <property type="entry name" value="Aldolase_II/adducin_N_sf"/>
</dbReference>
<sequence>MQPSYHDAGFLGAEVPVYNIADFCNATDTQDLLVRNVRLGAALASCFSASNTTYANGTDITGAPAHVVVQQQNRGLVIVGPDIVSAVTRAVYTQENVRNQTNGVLLAGLAGAAGQPASAGGAVQYLTPCERQDSNFNGSSVGYLRPWTLWLRRTEADGFYHNSLGSPLSS</sequence>
<reference evidence="2" key="1">
    <citation type="submission" date="2012-06" db="EMBL/GenBank/DDBJ databases">
        <title>The genome sequence of Coniosporium apollinis CBS 100218.</title>
        <authorList>
            <consortium name="The Broad Institute Genome Sequencing Platform"/>
            <person name="Cuomo C."/>
            <person name="Gorbushina A."/>
            <person name="Noack S."/>
            <person name="Walker B."/>
            <person name="Young S.K."/>
            <person name="Zeng Q."/>
            <person name="Gargeya S."/>
            <person name="Fitzgerald M."/>
            <person name="Haas B."/>
            <person name="Abouelleil A."/>
            <person name="Alvarado L."/>
            <person name="Arachchi H.M."/>
            <person name="Berlin A.M."/>
            <person name="Chapman S.B."/>
            <person name="Goldberg J."/>
            <person name="Griggs A."/>
            <person name="Gujja S."/>
            <person name="Hansen M."/>
            <person name="Howarth C."/>
            <person name="Imamovic A."/>
            <person name="Larimer J."/>
            <person name="McCowan C."/>
            <person name="Montmayeur A."/>
            <person name="Murphy C."/>
            <person name="Neiman D."/>
            <person name="Pearson M."/>
            <person name="Priest M."/>
            <person name="Roberts A."/>
            <person name="Saif S."/>
            <person name="Shea T."/>
            <person name="Sisk P."/>
            <person name="Sykes S."/>
            <person name="Wortman J."/>
            <person name="Nusbaum C."/>
            <person name="Birren B."/>
        </authorList>
    </citation>
    <scope>NUCLEOTIDE SEQUENCE [LARGE SCALE GENOMIC DNA]</scope>
    <source>
        <strain evidence="2">CBS 100218</strain>
    </source>
</reference>